<dbReference type="STRING" id="1349421.OI18_06750"/>
<accession>A0A0C1LIS1</accession>
<dbReference type="InterPro" id="IPR008969">
    <property type="entry name" value="CarboxyPept-like_regulatory"/>
</dbReference>
<dbReference type="EMBL" id="JSVC01000007">
    <property type="protein sequence ID" value="KIC95303.1"/>
    <property type="molecule type" value="Genomic_DNA"/>
</dbReference>
<keyword evidence="2" id="KW-1185">Reference proteome</keyword>
<proteinExistence type="predicted"/>
<dbReference type="Proteomes" id="UP000031408">
    <property type="component" value="Unassembled WGS sequence"/>
</dbReference>
<dbReference type="OrthoDB" id="8526693at2"/>
<protein>
    <recommendedName>
        <fullName evidence="3">TonB-dependent receptor plug domain-containing protein</fullName>
    </recommendedName>
</protein>
<dbReference type="SUPFAM" id="SSF49464">
    <property type="entry name" value="Carboxypeptidase regulatory domain-like"/>
    <property type="match status" value="1"/>
</dbReference>
<dbReference type="AlphaFoldDB" id="A0A0C1LIS1"/>
<evidence type="ECO:0000313" key="2">
    <source>
        <dbReference type="Proteomes" id="UP000031408"/>
    </source>
</evidence>
<organism evidence="1 2">
    <name type="scientific">Flavihumibacter solisilvae</name>
    <dbReference type="NCBI Taxonomy" id="1349421"/>
    <lineage>
        <taxon>Bacteria</taxon>
        <taxon>Pseudomonadati</taxon>
        <taxon>Bacteroidota</taxon>
        <taxon>Chitinophagia</taxon>
        <taxon>Chitinophagales</taxon>
        <taxon>Chitinophagaceae</taxon>
        <taxon>Flavihumibacter</taxon>
    </lineage>
</organism>
<evidence type="ECO:0000313" key="1">
    <source>
        <dbReference type="EMBL" id="KIC95303.1"/>
    </source>
</evidence>
<evidence type="ECO:0008006" key="3">
    <source>
        <dbReference type="Google" id="ProtNLM"/>
    </source>
</evidence>
<gene>
    <name evidence="1" type="ORF">OI18_06750</name>
</gene>
<comment type="caution">
    <text evidence="1">The sequence shown here is derived from an EMBL/GenBank/DDBJ whole genome shotgun (WGS) entry which is preliminary data.</text>
</comment>
<sequence>MHKCDNAVSFLSVTVAFLFCCTLKSYSQDSTSISRVIFTDTLPASKKRIDGSVSDDNGIPLRNISVYLKEKKIATITDENGRFSLPADSNETVIITAGGFKSVSLKAKENYISHEGLQVISRWAVTDKNQIVTKEKAIDVFPIPFPSPSASYDLPLAYFARSQNLGGADRLLSQGLSTFGYDEKRYYHVNEGFALVTRMEQTDDQGYSLSNANRWSAQVNSELNSPWNYIKALFSAPIGYYRVLVFLVTPADLQTSGQRISAEQARQWFSGGYLSLPMAIRNIPFTAGHRITLLVYQYRKEAGSEAAFLQPGSINGKEHFERSKISTVIK</sequence>
<name>A0A0C1LIS1_9BACT</name>
<dbReference type="RefSeq" id="WP_039138321.1">
    <property type="nucleotide sequence ID" value="NZ_JSVC01000007.1"/>
</dbReference>
<reference evidence="1 2" key="1">
    <citation type="submission" date="2014-11" db="EMBL/GenBank/DDBJ databases">
        <title>Genome sequence of Flavihumibacter solisilvae 3-3.</title>
        <authorList>
            <person name="Zhou G."/>
            <person name="Li M."/>
            <person name="Wang G."/>
        </authorList>
    </citation>
    <scope>NUCLEOTIDE SEQUENCE [LARGE SCALE GENOMIC DNA]</scope>
    <source>
        <strain evidence="1 2">3-3</strain>
    </source>
</reference>
<dbReference type="Pfam" id="PF13715">
    <property type="entry name" value="CarbopepD_reg_2"/>
    <property type="match status" value="1"/>
</dbReference>